<accession>A0ABD2VAP6</accession>
<dbReference type="Gene3D" id="1.25.40.10">
    <property type="entry name" value="Tetratricopeptide repeat domain"/>
    <property type="match status" value="4"/>
</dbReference>
<comment type="caution">
    <text evidence="4">The sequence shown here is derived from an EMBL/GenBank/DDBJ whole genome shotgun (WGS) entry which is preliminary data.</text>
</comment>
<sequence>MELYISISLISKVLLSAKISNQMPTSSSLRCVKGIFAGKDRAINQPLTSSRPTDRAQAIVDSFKKSSECPKFRLKRFQYEITVHQLTEAKHKSGIIDIIEHQKNYPDIRNEAFVARLILLYGKAKMDHHARKLFDEMPRLNCPRTVFSFNALLEAYLKSEKYDKIGGLFRELPPKLSIEPDLVSYNTGIKALCRAGLLDSAVYLMDEIENHGIKPNIVTCNTLLKAFHESKRFCEAESLWAMMEKRNIIPDLCSYNIKLTSLVKAKEVSKAIQFFEEIVNKGFKPDNFSYSAMIKMYVTKGNLEEVNKWYEKMTQNGCLPDVSTLTILISFACSAKKIDFALDLCKKAMNSRKAIHNTIMQRVVNCLVEHSKIENARELVKLAESYKSFPYELSLPLHS</sequence>
<dbReference type="Pfam" id="PF01535">
    <property type="entry name" value="PPR"/>
    <property type="match status" value="2"/>
</dbReference>
<keyword evidence="2" id="KW-0677">Repeat</keyword>
<organism evidence="4 5">
    <name type="scientific">Solanum stoloniferum</name>
    <dbReference type="NCBI Taxonomy" id="62892"/>
    <lineage>
        <taxon>Eukaryota</taxon>
        <taxon>Viridiplantae</taxon>
        <taxon>Streptophyta</taxon>
        <taxon>Embryophyta</taxon>
        <taxon>Tracheophyta</taxon>
        <taxon>Spermatophyta</taxon>
        <taxon>Magnoliopsida</taxon>
        <taxon>eudicotyledons</taxon>
        <taxon>Gunneridae</taxon>
        <taxon>Pentapetalae</taxon>
        <taxon>asterids</taxon>
        <taxon>lamiids</taxon>
        <taxon>Solanales</taxon>
        <taxon>Solanaceae</taxon>
        <taxon>Solanoideae</taxon>
        <taxon>Solaneae</taxon>
        <taxon>Solanum</taxon>
    </lineage>
</organism>
<gene>
    <name evidence="4" type="ORF">AABB24_003719</name>
</gene>
<reference evidence="4 5" key="1">
    <citation type="submission" date="2024-05" db="EMBL/GenBank/DDBJ databases">
        <title>De novo assembly of an allotetraploid wild potato.</title>
        <authorList>
            <person name="Hosaka A.J."/>
        </authorList>
    </citation>
    <scope>NUCLEOTIDE SEQUENCE [LARGE SCALE GENOMIC DNA]</scope>
    <source>
        <tissue evidence="4">Young leaves</tissue>
    </source>
</reference>
<evidence type="ECO:0008006" key="6">
    <source>
        <dbReference type="Google" id="ProtNLM"/>
    </source>
</evidence>
<evidence type="ECO:0000256" key="1">
    <source>
        <dbReference type="ARBA" id="ARBA00007626"/>
    </source>
</evidence>
<protein>
    <recommendedName>
        <fullName evidence="6">Pentatricopeptide repeat-containing protein</fullName>
    </recommendedName>
</protein>
<dbReference type="InterPro" id="IPR011990">
    <property type="entry name" value="TPR-like_helical_dom_sf"/>
</dbReference>
<proteinExistence type="inferred from homology"/>
<dbReference type="PANTHER" id="PTHR47936">
    <property type="entry name" value="PPR_LONG DOMAIN-CONTAINING PROTEIN"/>
    <property type="match status" value="1"/>
</dbReference>
<dbReference type="PANTHER" id="PTHR47936:SF5">
    <property type="entry name" value="PENTACOTRIPEPTIDE-REPEAT REGION OF PRORP DOMAIN-CONTAINING PROTEIN"/>
    <property type="match status" value="1"/>
</dbReference>
<dbReference type="EMBL" id="JBJKTR010000002">
    <property type="protein sequence ID" value="KAL3377446.1"/>
    <property type="molecule type" value="Genomic_DNA"/>
</dbReference>
<evidence type="ECO:0000313" key="4">
    <source>
        <dbReference type="EMBL" id="KAL3377446.1"/>
    </source>
</evidence>
<feature type="repeat" description="PPR" evidence="3">
    <location>
        <begin position="181"/>
        <end position="215"/>
    </location>
</feature>
<dbReference type="AlphaFoldDB" id="A0ABD2VAP6"/>
<feature type="repeat" description="PPR" evidence="3">
    <location>
        <begin position="286"/>
        <end position="320"/>
    </location>
</feature>
<feature type="repeat" description="PPR" evidence="3">
    <location>
        <begin position="251"/>
        <end position="285"/>
    </location>
</feature>
<dbReference type="NCBIfam" id="TIGR00756">
    <property type="entry name" value="PPR"/>
    <property type="match status" value="4"/>
</dbReference>
<keyword evidence="5" id="KW-1185">Reference proteome</keyword>
<dbReference type="InterPro" id="IPR002885">
    <property type="entry name" value="PPR_rpt"/>
</dbReference>
<evidence type="ECO:0000313" key="5">
    <source>
        <dbReference type="Proteomes" id="UP001627284"/>
    </source>
</evidence>
<name>A0ABD2VAP6_9SOLN</name>
<dbReference type="Proteomes" id="UP001627284">
    <property type="component" value="Unassembled WGS sequence"/>
</dbReference>
<evidence type="ECO:0000256" key="2">
    <source>
        <dbReference type="ARBA" id="ARBA00022737"/>
    </source>
</evidence>
<dbReference type="Pfam" id="PF13041">
    <property type="entry name" value="PPR_2"/>
    <property type="match status" value="2"/>
</dbReference>
<dbReference type="PROSITE" id="PS51375">
    <property type="entry name" value="PPR"/>
    <property type="match status" value="4"/>
</dbReference>
<evidence type="ECO:0000256" key="3">
    <source>
        <dbReference type="PROSITE-ProRule" id="PRU00708"/>
    </source>
</evidence>
<feature type="repeat" description="PPR" evidence="3">
    <location>
        <begin position="216"/>
        <end position="250"/>
    </location>
</feature>
<comment type="similarity">
    <text evidence="1">Belongs to the PPR family. P subfamily.</text>
</comment>